<dbReference type="GO" id="GO:0046872">
    <property type="term" value="F:metal ion binding"/>
    <property type="evidence" value="ECO:0007669"/>
    <property type="project" value="UniProtKB-KW"/>
</dbReference>
<comment type="caution">
    <text evidence="5">The sequence shown here is derived from an EMBL/GenBank/DDBJ whole genome shotgun (WGS) entry which is preliminary data.</text>
</comment>
<protein>
    <recommendedName>
        <fullName evidence="8">Radical SAM protein</fullName>
    </recommendedName>
</protein>
<keyword evidence="3" id="KW-0411">Iron-sulfur</keyword>
<dbReference type="GO" id="GO:0051536">
    <property type="term" value="F:iron-sulfur cluster binding"/>
    <property type="evidence" value="ECO:0007669"/>
    <property type="project" value="UniProtKB-KW"/>
</dbReference>
<evidence type="ECO:0000313" key="4">
    <source>
        <dbReference type="EMBL" id="KAB3853417.1"/>
    </source>
</evidence>
<dbReference type="InterPro" id="IPR007197">
    <property type="entry name" value="rSAM"/>
</dbReference>
<evidence type="ECO:0000256" key="2">
    <source>
        <dbReference type="ARBA" id="ARBA00023004"/>
    </source>
</evidence>
<dbReference type="AlphaFoldDB" id="A0A412LRN1"/>
<dbReference type="PANTHER" id="PTHR43432">
    <property type="entry name" value="SLR0285 PROTEIN"/>
    <property type="match status" value="1"/>
</dbReference>
<dbReference type="SFLD" id="SFLDS00029">
    <property type="entry name" value="Radical_SAM"/>
    <property type="match status" value="1"/>
</dbReference>
<keyword evidence="1" id="KW-0479">Metal-binding</keyword>
<evidence type="ECO:0000313" key="5">
    <source>
        <dbReference type="EMBL" id="KAB5433355.1"/>
    </source>
</evidence>
<evidence type="ECO:0000313" key="7">
    <source>
        <dbReference type="Proteomes" id="UP000462885"/>
    </source>
</evidence>
<evidence type="ECO:0000256" key="3">
    <source>
        <dbReference type="ARBA" id="ARBA00023014"/>
    </source>
</evidence>
<keyword evidence="2" id="KW-0408">Iron</keyword>
<name>A0A412LRN1_PHOVU</name>
<reference evidence="5 7" key="2">
    <citation type="submission" date="2019-10" db="EMBL/GenBank/DDBJ databases">
        <title>Genome Sequence and Assembly of iSURF_14.</title>
        <authorList>
            <person name="Wucher B.R."/>
            <person name="Ruoff K.L."/>
            <person name="Price C.E."/>
            <person name="Valls R.R."/>
            <person name="O'Toole G.A."/>
        </authorList>
    </citation>
    <scope>NUCLEOTIDE SEQUENCE [LARGE SCALE GENOMIC DNA]</scope>
    <source>
        <strain evidence="5 7">ANK132K_3B</strain>
    </source>
</reference>
<dbReference type="GO" id="GO:0003824">
    <property type="term" value="F:catalytic activity"/>
    <property type="evidence" value="ECO:0007669"/>
    <property type="project" value="InterPro"/>
</dbReference>
<evidence type="ECO:0000256" key="1">
    <source>
        <dbReference type="ARBA" id="ARBA00022723"/>
    </source>
</evidence>
<dbReference type="EMBL" id="WCWW01000045">
    <property type="protein sequence ID" value="KAB3853417.1"/>
    <property type="molecule type" value="Genomic_DNA"/>
</dbReference>
<gene>
    <name evidence="5" type="ORF">F9Z94_19790</name>
    <name evidence="4" type="ORF">GAS29_17020</name>
</gene>
<dbReference type="InterPro" id="IPR040086">
    <property type="entry name" value="MJ0683-like"/>
</dbReference>
<organism evidence="5 7">
    <name type="scientific">Phocaeicola vulgatus</name>
    <name type="common">Bacteroides vulgatus</name>
    <dbReference type="NCBI Taxonomy" id="821"/>
    <lineage>
        <taxon>Bacteria</taxon>
        <taxon>Pseudomonadati</taxon>
        <taxon>Bacteroidota</taxon>
        <taxon>Bacteroidia</taxon>
        <taxon>Bacteroidales</taxon>
        <taxon>Bacteroidaceae</taxon>
        <taxon>Phocaeicola</taxon>
    </lineage>
</organism>
<dbReference type="RefSeq" id="WP_005849288.1">
    <property type="nucleotide sequence ID" value="NZ_CP181423.1"/>
</dbReference>
<dbReference type="Gene3D" id="3.80.30.30">
    <property type="match status" value="1"/>
</dbReference>
<evidence type="ECO:0008006" key="8">
    <source>
        <dbReference type="Google" id="ProtNLM"/>
    </source>
</evidence>
<dbReference type="Proteomes" id="UP000441522">
    <property type="component" value="Unassembled WGS sequence"/>
</dbReference>
<accession>A0A412LRN1</accession>
<evidence type="ECO:0000313" key="6">
    <source>
        <dbReference type="Proteomes" id="UP000441522"/>
    </source>
</evidence>
<dbReference type="Proteomes" id="UP000462885">
    <property type="component" value="Unassembled WGS sequence"/>
</dbReference>
<dbReference type="PANTHER" id="PTHR43432:SF6">
    <property type="entry name" value="RADICAL SAM CORE DOMAIN-CONTAINING PROTEIN"/>
    <property type="match status" value="1"/>
</dbReference>
<dbReference type="EMBL" id="WCIF01000034">
    <property type="protein sequence ID" value="KAB5433355.1"/>
    <property type="molecule type" value="Genomic_DNA"/>
</dbReference>
<sequence length="276" mass="31119">MKKQKRKNGKAIYQPAGKAGEYGTWGCNFYVGCLNDCEYCFCPDFLKSGTWSLVPNLKKAFKDEQNAIDIFRKEFFENLAELHISGLFFSFTTDPLLPETMGLTAQAVKICVENGVNVKLLTKRADFIDKFFGLLVSYGNFNVELYLKHLAFGFTLTGHDELEPGASSNGERIQAMKELNKLGYKTFASIEPIVDFQSSMSMIKASFPFCNLYKIGLMSGKGINYNFLEAKQFLSELQLLPNSVKIYLKDSLVKLLGVDRATLQANFVSSDYNMFQ</sequence>
<reference evidence="4 6" key="1">
    <citation type="journal article" date="2019" name="Nat. Med.">
        <title>A library of human gut bacterial isolates paired with longitudinal multiomics data enables mechanistic microbiome research.</title>
        <authorList>
            <person name="Poyet M."/>
            <person name="Groussin M."/>
            <person name="Gibbons S.M."/>
            <person name="Avila-Pacheco J."/>
            <person name="Jiang X."/>
            <person name="Kearney S.M."/>
            <person name="Perrotta A.R."/>
            <person name="Berdy B."/>
            <person name="Zhao S."/>
            <person name="Lieberman T.D."/>
            <person name="Swanson P.K."/>
            <person name="Smith M."/>
            <person name="Roesemann S."/>
            <person name="Alexander J.E."/>
            <person name="Rich S.A."/>
            <person name="Livny J."/>
            <person name="Vlamakis H."/>
            <person name="Clish C."/>
            <person name="Bullock K."/>
            <person name="Deik A."/>
            <person name="Scott J."/>
            <person name="Pierce K.A."/>
            <person name="Xavier R.J."/>
            <person name="Alm E.J."/>
        </authorList>
    </citation>
    <scope>NUCLEOTIDE SEQUENCE [LARGE SCALE GENOMIC DNA]</scope>
    <source>
        <strain evidence="4 6">BIOML-A5</strain>
    </source>
</reference>
<proteinExistence type="predicted"/>